<protein>
    <recommendedName>
        <fullName evidence="2">F-box domain-containing protein</fullName>
    </recommendedName>
</protein>
<dbReference type="EnsemblMetazoa" id="GPAI039587-RA">
    <property type="protein sequence ID" value="GPAI039587-PA"/>
    <property type="gene ID" value="GPAI039587"/>
</dbReference>
<accession>A0A1B0AAQ3</accession>
<dbReference type="CDD" id="cd09917">
    <property type="entry name" value="F-box_SF"/>
    <property type="match status" value="1"/>
</dbReference>
<dbReference type="Pfam" id="PF12937">
    <property type="entry name" value="F-box-like"/>
    <property type="match status" value="1"/>
</dbReference>
<dbReference type="AlphaFoldDB" id="A0A1B0AAQ3"/>
<keyword evidence="1" id="KW-1133">Transmembrane helix</keyword>
<dbReference type="InterPro" id="IPR001810">
    <property type="entry name" value="F-box_dom"/>
</dbReference>
<evidence type="ECO:0000256" key="1">
    <source>
        <dbReference type="SAM" id="Phobius"/>
    </source>
</evidence>
<keyword evidence="1" id="KW-0812">Transmembrane</keyword>
<reference evidence="4" key="1">
    <citation type="submission" date="2014-03" db="EMBL/GenBank/DDBJ databases">
        <authorList>
            <person name="Aksoy S."/>
            <person name="Warren W."/>
            <person name="Wilson R.K."/>
        </authorList>
    </citation>
    <scope>NUCLEOTIDE SEQUENCE [LARGE SCALE GENOMIC DNA]</scope>
    <source>
        <strain evidence="4">IAEA</strain>
    </source>
</reference>
<feature type="domain" description="F-box" evidence="2">
    <location>
        <begin position="143"/>
        <end position="182"/>
    </location>
</feature>
<evidence type="ECO:0000259" key="2">
    <source>
        <dbReference type="Pfam" id="PF12937"/>
    </source>
</evidence>
<evidence type="ECO:0000313" key="3">
    <source>
        <dbReference type="EnsemblMetazoa" id="GPAI039587-PA"/>
    </source>
</evidence>
<name>A0A1B0AAQ3_GLOPL</name>
<keyword evidence="1" id="KW-0472">Membrane</keyword>
<dbReference type="STRING" id="7398.A0A1B0AAQ3"/>
<dbReference type="InterPro" id="IPR036047">
    <property type="entry name" value="F-box-like_dom_sf"/>
</dbReference>
<feature type="transmembrane region" description="Helical" evidence="1">
    <location>
        <begin position="423"/>
        <end position="444"/>
    </location>
</feature>
<dbReference type="Gene3D" id="3.80.10.10">
    <property type="entry name" value="Ribonuclease Inhibitor"/>
    <property type="match status" value="1"/>
</dbReference>
<dbReference type="VEuPathDB" id="VectorBase:GPAI039587"/>
<dbReference type="SUPFAM" id="SSF52047">
    <property type="entry name" value="RNI-like"/>
    <property type="match status" value="1"/>
</dbReference>
<evidence type="ECO:0000313" key="4">
    <source>
        <dbReference type="Proteomes" id="UP000092445"/>
    </source>
</evidence>
<keyword evidence="4" id="KW-1185">Reference proteome</keyword>
<proteinExistence type="predicted"/>
<dbReference type="SUPFAM" id="SSF81383">
    <property type="entry name" value="F-box domain"/>
    <property type="match status" value="1"/>
</dbReference>
<dbReference type="InterPro" id="IPR032675">
    <property type="entry name" value="LRR_dom_sf"/>
</dbReference>
<sequence>MCPIFTSSWQIKWRRSCLQSKLRHHAHPVNPVVKLPSGESRNITLPTQARQLQVIINMLFEFRTMLVIRCNGVTSNDIYGQNVLTADLILKKHVHGTLNDYDDDYDGDETATENNIYHILRRPKYAVMDTLSNIDDNGTLLPVLPYEMWAEIFGYLSHASLQQVKLVCKEWYEWAHAPALKRKSKLIIRKSNLNDIEDIMEHRKDFSDYLTYESVQVLDGIRGYFHCGEHEDDFEEHNLARLVKVFRHLGARILELTINNVLIFSLIQDYLPMLKVLDLYNMQDKKGWHAENIVDVNKLQNVESLWLPFDYCYACDQFLYATKTPFKCLKELTITMNEETLDGALRFLKAHAPSLRWLALSIDKSVHPLQDSTKWTETFKKFSELDTLYLDGFHHKEDLAQIILDTLYDIGSRPTTLEKQCGLYVSTGIVCTALFGGIALKVIVSLPNVRKRVYDVCVKLVNNSSWNSTSTIKKLTTRCNIRTIKAWKVFIKLTSIT</sequence>
<reference evidence="3" key="2">
    <citation type="submission" date="2020-05" db="UniProtKB">
        <authorList>
            <consortium name="EnsemblMetazoa"/>
        </authorList>
    </citation>
    <scope>IDENTIFICATION</scope>
    <source>
        <strain evidence="3">IAEA</strain>
    </source>
</reference>
<dbReference type="Proteomes" id="UP000092445">
    <property type="component" value="Unassembled WGS sequence"/>
</dbReference>
<organism evidence="3 4">
    <name type="scientific">Glossina pallidipes</name>
    <name type="common">Tsetse fly</name>
    <dbReference type="NCBI Taxonomy" id="7398"/>
    <lineage>
        <taxon>Eukaryota</taxon>
        <taxon>Metazoa</taxon>
        <taxon>Ecdysozoa</taxon>
        <taxon>Arthropoda</taxon>
        <taxon>Hexapoda</taxon>
        <taxon>Insecta</taxon>
        <taxon>Pterygota</taxon>
        <taxon>Neoptera</taxon>
        <taxon>Endopterygota</taxon>
        <taxon>Diptera</taxon>
        <taxon>Brachycera</taxon>
        <taxon>Muscomorpha</taxon>
        <taxon>Hippoboscoidea</taxon>
        <taxon>Glossinidae</taxon>
        <taxon>Glossina</taxon>
    </lineage>
</organism>